<evidence type="ECO:0000256" key="7">
    <source>
        <dbReference type="SAM" id="Phobius"/>
    </source>
</evidence>
<dbReference type="Pfam" id="PF03458">
    <property type="entry name" value="Gly_transporter"/>
    <property type="match status" value="2"/>
</dbReference>
<evidence type="ECO:0000256" key="1">
    <source>
        <dbReference type="ARBA" id="ARBA00004651"/>
    </source>
</evidence>
<feature type="transmembrane region" description="Helical" evidence="7">
    <location>
        <begin position="63"/>
        <end position="82"/>
    </location>
</feature>
<evidence type="ECO:0000256" key="5">
    <source>
        <dbReference type="ARBA" id="ARBA00022989"/>
    </source>
</evidence>
<keyword evidence="5 7" id="KW-1133">Transmembrane helix</keyword>
<dbReference type="PANTHER" id="PTHR30506">
    <property type="entry name" value="INNER MEMBRANE PROTEIN"/>
    <property type="match status" value="1"/>
</dbReference>
<evidence type="ECO:0000256" key="4">
    <source>
        <dbReference type="ARBA" id="ARBA00022692"/>
    </source>
</evidence>
<evidence type="ECO:0000256" key="3">
    <source>
        <dbReference type="ARBA" id="ARBA00022475"/>
    </source>
</evidence>
<organism evidence="9 10">
    <name type="scientific">Rhizobium rhizoryzae</name>
    <dbReference type="NCBI Taxonomy" id="451876"/>
    <lineage>
        <taxon>Bacteria</taxon>
        <taxon>Pseudomonadati</taxon>
        <taxon>Pseudomonadota</taxon>
        <taxon>Alphaproteobacteria</taxon>
        <taxon>Hyphomicrobiales</taxon>
        <taxon>Rhizobiaceae</taxon>
        <taxon>Rhizobium/Agrobacterium group</taxon>
        <taxon>Rhizobium</taxon>
    </lineage>
</organism>
<keyword evidence="6 7" id="KW-0472">Membrane</keyword>
<dbReference type="GO" id="GO:0005886">
    <property type="term" value="C:plasma membrane"/>
    <property type="evidence" value="ECO:0007669"/>
    <property type="project" value="UniProtKB-SubCell"/>
</dbReference>
<dbReference type="PANTHER" id="PTHR30506:SF3">
    <property type="entry name" value="UPF0126 INNER MEMBRANE PROTEIN YADS-RELATED"/>
    <property type="match status" value="1"/>
</dbReference>
<feature type="transmembrane region" description="Helical" evidence="7">
    <location>
        <begin position="6"/>
        <end position="23"/>
    </location>
</feature>
<gene>
    <name evidence="9" type="ORF">GGQ72_002210</name>
</gene>
<comment type="caution">
    <text evidence="9">The sequence shown here is derived from an EMBL/GenBank/DDBJ whole genome shotgun (WGS) entry which is preliminary data.</text>
</comment>
<sequence length="218" mass="22818">MALLGLLDYAGVALFAATGALAASRKQLDLIGFLFFSAATGVGGGTLRDLVLGKPVFWVADPTYLLICVAVGIIVFLTAHMIEWRYQLLIWLDAIGLSAYSVMGAAKGLATTGSPTIAIVTGTMTATFGGILRDLIANEPSILLRPEIYVTAALAGASAFTAAQLLDLPLAASSAAGIVIAFALRGGALHFGWTLPRYRPRPGRPADEALKTKTKKRN</sequence>
<dbReference type="InterPro" id="IPR005115">
    <property type="entry name" value="Gly_transporter"/>
</dbReference>
<dbReference type="AlphaFoldDB" id="A0A7W6LIJ8"/>
<evidence type="ECO:0000259" key="8">
    <source>
        <dbReference type="Pfam" id="PF03458"/>
    </source>
</evidence>
<keyword evidence="10" id="KW-1185">Reference proteome</keyword>
<protein>
    <submittedName>
        <fullName evidence="9">Putative membrane protein YeiH</fullName>
    </submittedName>
</protein>
<evidence type="ECO:0000256" key="2">
    <source>
        <dbReference type="ARBA" id="ARBA00008193"/>
    </source>
</evidence>
<dbReference type="Proteomes" id="UP000519897">
    <property type="component" value="Unassembled WGS sequence"/>
</dbReference>
<comment type="subcellular location">
    <subcellularLocation>
        <location evidence="1">Cell membrane</location>
        <topology evidence="1">Multi-pass membrane protein</topology>
    </subcellularLocation>
</comment>
<feature type="transmembrane region" description="Helical" evidence="7">
    <location>
        <begin position="30"/>
        <end position="51"/>
    </location>
</feature>
<feature type="transmembrane region" description="Helical" evidence="7">
    <location>
        <begin position="148"/>
        <end position="166"/>
    </location>
</feature>
<feature type="domain" description="Glycine transporter" evidence="8">
    <location>
        <begin position="6"/>
        <end position="79"/>
    </location>
</feature>
<dbReference type="RefSeq" id="WP_062554968.1">
    <property type="nucleotide sequence ID" value="NZ_CP049250.1"/>
</dbReference>
<name>A0A7W6LIJ8_9HYPH</name>
<comment type="similarity">
    <text evidence="2">Belongs to the UPF0126 family.</text>
</comment>
<evidence type="ECO:0000313" key="9">
    <source>
        <dbReference type="EMBL" id="MBB4143711.1"/>
    </source>
</evidence>
<dbReference type="EMBL" id="JACIEC010000001">
    <property type="protein sequence ID" value="MBB4143711.1"/>
    <property type="molecule type" value="Genomic_DNA"/>
</dbReference>
<proteinExistence type="inferred from homology"/>
<evidence type="ECO:0000313" key="10">
    <source>
        <dbReference type="Proteomes" id="UP000519897"/>
    </source>
</evidence>
<keyword evidence="4 7" id="KW-0812">Transmembrane</keyword>
<feature type="transmembrane region" description="Helical" evidence="7">
    <location>
        <begin position="172"/>
        <end position="195"/>
    </location>
</feature>
<reference evidence="9 10" key="1">
    <citation type="submission" date="2020-08" db="EMBL/GenBank/DDBJ databases">
        <title>Genomic Encyclopedia of Type Strains, Phase IV (KMG-IV): sequencing the most valuable type-strain genomes for metagenomic binning, comparative biology and taxonomic classification.</title>
        <authorList>
            <person name="Goeker M."/>
        </authorList>
    </citation>
    <scope>NUCLEOTIDE SEQUENCE [LARGE SCALE GENOMIC DNA]</scope>
    <source>
        <strain evidence="9 10">DSM 29514</strain>
    </source>
</reference>
<keyword evidence="3" id="KW-1003">Cell membrane</keyword>
<accession>A0A7W6LIJ8</accession>
<feature type="domain" description="Glycine transporter" evidence="8">
    <location>
        <begin position="91"/>
        <end position="162"/>
    </location>
</feature>
<feature type="transmembrane region" description="Helical" evidence="7">
    <location>
        <begin position="89"/>
        <end position="110"/>
    </location>
</feature>
<feature type="transmembrane region" description="Helical" evidence="7">
    <location>
        <begin position="116"/>
        <end position="136"/>
    </location>
</feature>
<evidence type="ECO:0000256" key="6">
    <source>
        <dbReference type="ARBA" id="ARBA00023136"/>
    </source>
</evidence>